<dbReference type="AlphaFoldDB" id="A0A917B5R4"/>
<comment type="caution">
    <text evidence="1">The sequence shown here is derived from an EMBL/GenBank/DDBJ whole genome shotgun (WGS) entry which is preliminary data.</text>
</comment>
<dbReference type="RefSeq" id="WP_229735150.1">
    <property type="nucleotide sequence ID" value="NZ_BMEL01000002.1"/>
</dbReference>
<dbReference type="EMBL" id="BMEL01000002">
    <property type="protein sequence ID" value="GGF22782.1"/>
    <property type="molecule type" value="Genomic_DNA"/>
</dbReference>
<proteinExistence type="predicted"/>
<accession>A0A917B5R4</accession>
<keyword evidence="2" id="KW-1185">Reference proteome</keyword>
<sequence length="51" mass="5989">MVQMSIIVNFVGEARKEDLSTVYHTSQDYEEMVKLVQELDELLNQLRQMAD</sequence>
<reference evidence="1" key="2">
    <citation type="submission" date="2020-09" db="EMBL/GenBank/DDBJ databases">
        <authorList>
            <person name="Sun Q."/>
            <person name="Zhou Y."/>
        </authorList>
    </citation>
    <scope>NUCLEOTIDE SEQUENCE</scope>
    <source>
        <strain evidence="1">CGMCC 1.12153</strain>
    </source>
</reference>
<organism evidence="1 2">
    <name type="scientific">Halobacillus andaensis</name>
    <dbReference type="NCBI Taxonomy" id="1176239"/>
    <lineage>
        <taxon>Bacteria</taxon>
        <taxon>Bacillati</taxon>
        <taxon>Bacillota</taxon>
        <taxon>Bacilli</taxon>
        <taxon>Bacillales</taxon>
        <taxon>Bacillaceae</taxon>
        <taxon>Halobacillus</taxon>
    </lineage>
</organism>
<evidence type="ECO:0000313" key="1">
    <source>
        <dbReference type="EMBL" id="GGF22782.1"/>
    </source>
</evidence>
<gene>
    <name evidence="1" type="ORF">GCM10010954_22000</name>
</gene>
<dbReference type="Proteomes" id="UP000660110">
    <property type="component" value="Unassembled WGS sequence"/>
</dbReference>
<evidence type="ECO:0000313" key="2">
    <source>
        <dbReference type="Proteomes" id="UP000660110"/>
    </source>
</evidence>
<reference evidence="1" key="1">
    <citation type="journal article" date="2014" name="Int. J. Syst. Evol. Microbiol.">
        <title>Complete genome sequence of Corynebacterium casei LMG S-19264T (=DSM 44701T), isolated from a smear-ripened cheese.</title>
        <authorList>
            <consortium name="US DOE Joint Genome Institute (JGI-PGF)"/>
            <person name="Walter F."/>
            <person name="Albersmeier A."/>
            <person name="Kalinowski J."/>
            <person name="Ruckert C."/>
        </authorList>
    </citation>
    <scope>NUCLEOTIDE SEQUENCE</scope>
    <source>
        <strain evidence="1">CGMCC 1.12153</strain>
    </source>
</reference>
<protein>
    <submittedName>
        <fullName evidence="1">Uncharacterized protein</fullName>
    </submittedName>
</protein>
<name>A0A917B5R4_HALAA</name>